<dbReference type="Pfam" id="PF13302">
    <property type="entry name" value="Acetyltransf_3"/>
    <property type="match status" value="1"/>
</dbReference>
<dbReference type="HOGENOM" id="CLU_2384889_0_0_11"/>
<evidence type="ECO:0000313" key="3">
    <source>
        <dbReference type="Proteomes" id="UP000003963"/>
    </source>
</evidence>
<name>D9WL79_9ACTN</name>
<feature type="domain" description="N-acetyltransferase" evidence="1">
    <location>
        <begin position="5"/>
        <end position="61"/>
    </location>
</feature>
<sequence>MGPSQVNLAYGLCLSWRERGLATRAVCLVCRYAATEGGKERVIRVVPENAAAAAVAQRAGFIPGEHTNGEDGTRPDWYIRDLLATRDQRARDTP</sequence>
<dbReference type="Gene3D" id="3.40.630.30">
    <property type="match status" value="1"/>
</dbReference>
<gene>
    <name evidence="2" type="ORF">SSOG_09068</name>
</gene>
<evidence type="ECO:0000313" key="2">
    <source>
        <dbReference type="EMBL" id="EFL29354.1"/>
    </source>
</evidence>
<dbReference type="InterPro" id="IPR016181">
    <property type="entry name" value="Acyl_CoA_acyltransferase"/>
</dbReference>
<keyword evidence="2" id="KW-0808">Transferase</keyword>
<proteinExistence type="predicted"/>
<dbReference type="EMBL" id="GG657754">
    <property type="protein sequence ID" value="EFL29354.1"/>
    <property type="molecule type" value="Genomic_DNA"/>
</dbReference>
<dbReference type="GO" id="GO:0016747">
    <property type="term" value="F:acyltransferase activity, transferring groups other than amino-acyl groups"/>
    <property type="evidence" value="ECO:0007669"/>
    <property type="project" value="InterPro"/>
</dbReference>
<protein>
    <submittedName>
        <fullName evidence="2">GNAT family acetyltransferase</fullName>
    </submittedName>
</protein>
<reference evidence="2 3" key="1">
    <citation type="submission" date="2009-02" db="EMBL/GenBank/DDBJ databases">
        <title>Annotation of Streptomyces hygroscopicus strain ATCC 53653.</title>
        <authorList>
            <consortium name="The Broad Institute Genome Sequencing Platform"/>
            <consortium name="Broad Institute Microbial Sequencing Center"/>
            <person name="Fischbach M."/>
            <person name="Godfrey P."/>
            <person name="Ward D."/>
            <person name="Young S."/>
            <person name="Zeng Q."/>
            <person name="Koehrsen M."/>
            <person name="Alvarado L."/>
            <person name="Berlin A.M."/>
            <person name="Bochicchio J."/>
            <person name="Borenstein D."/>
            <person name="Chapman S.B."/>
            <person name="Chen Z."/>
            <person name="Engels R."/>
            <person name="Freedman E."/>
            <person name="Gellesch M."/>
            <person name="Goldberg J."/>
            <person name="Griggs A."/>
            <person name="Gujja S."/>
            <person name="Heilman E.R."/>
            <person name="Heiman D.I."/>
            <person name="Hepburn T.A."/>
            <person name="Howarth C."/>
            <person name="Jen D."/>
            <person name="Larson L."/>
            <person name="Lewis B."/>
            <person name="Mehta T."/>
            <person name="Park D."/>
            <person name="Pearson M."/>
            <person name="Richards J."/>
            <person name="Roberts A."/>
            <person name="Saif S."/>
            <person name="Shea T.D."/>
            <person name="Shenoy N."/>
            <person name="Sisk P."/>
            <person name="Stolte C."/>
            <person name="Sykes S.N."/>
            <person name="Thomson T."/>
            <person name="Walk T."/>
            <person name="White J."/>
            <person name="Yandava C."/>
            <person name="Straight P."/>
            <person name="Clardy J."/>
            <person name="Hung D."/>
            <person name="Kolter R."/>
            <person name="Mekalanos J."/>
            <person name="Walker S."/>
            <person name="Walsh C.T."/>
            <person name="Wieland-Brown L.C."/>
            <person name="Haas B."/>
            <person name="Nusbaum C."/>
            <person name="Birren B."/>
        </authorList>
    </citation>
    <scope>NUCLEOTIDE SEQUENCE [LARGE SCALE GENOMIC DNA]</scope>
    <source>
        <strain evidence="2 3">ATCC 53653</strain>
    </source>
</reference>
<dbReference type="SUPFAM" id="SSF55729">
    <property type="entry name" value="Acyl-CoA N-acyltransferases (Nat)"/>
    <property type="match status" value="1"/>
</dbReference>
<dbReference type="AlphaFoldDB" id="D9WL79"/>
<accession>D9WL79</accession>
<organism evidence="2 3">
    <name type="scientific">Streptomyces himastatinicus ATCC 53653</name>
    <dbReference type="NCBI Taxonomy" id="457427"/>
    <lineage>
        <taxon>Bacteria</taxon>
        <taxon>Bacillati</taxon>
        <taxon>Actinomycetota</taxon>
        <taxon>Actinomycetes</taxon>
        <taxon>Kitasatosporales</taxon>
        <taxon>Streptomycetaceae</taxon>
        <taxon>Streptomyces</taxon>
        <taxon>Streptomyces violaceusniger group</taxon>
    </lineage>
</organism>
<evidence type="ECO:0000259" key="1">
    <source>
        <dbReference type="Pfam" id="PF13302"/>
    </source>
</evidence>
<dbReference type="STRING" id="457427.SSOG_09068"/>
<dbReference type="Proteomes" id="UP000003963">
    <property type="component" value="Unassembled WGS sequence"/>
</dbReference>
<keyword evidence="3" id="KW-1185">Reference proteome</keyword>
<dbReference type="InterPro" id="IPR000182">
    <property type="entry name" value="GNAT_dom"/>
</dbReference>